<proteinExistence type="predicted"/>
<organism evidence="2 3">
    <name type="scientific">Chryseobacterium polytrichastri</name>
    <dbReference type="NCBI Taxonomy" id="1302687"/>
    <lineage>
        <taxon>Bacteria</taxon>
        <taxon>Pseudomonadati</taxon>
        <taxon>Bacteroidota</taxon>
        <taxon>Flavobacteriia</taxon>
        <taxon>Flavobacteriales</taxon>
        <taxon>Weeksellaceae</taxon>
        <taxon>Chryseobacterium group</taxon>
        <taxon>Chryseobacterium</taxon>
    </lineage>
</organism>
<feature type="signal peptide" evidence="1">
    <location>
        <begin position="1"/>
        <end position="19"/>
    </location>
</feature>
<gene>
    <name evidence="2" type="ORF">SAMN05444267_101488</name>
</gene>
<dbReference type="EMBL" id="FRAV01000014">
    <property type="protein sequence ID" value="SHL24550.1"/>
    <property type="molecule type" value="Genomic_DNA"/>
</dbReference>
<evidence type="ECO:0008006" key="4">
    <source>
        <dbReference type="Google" id="ProtNLM"/>
    </source>
</evidence>
<dbReference type="RefSeq" id="WP_073292900.1">
    <property type="nucleotide sequence ID" value="NZ_FRAV01000014.1"/>
</dbReference>
<dbReference type="Proteomes" id="UP000184364">
    <property type="component" value="Unassembled WGS sequence"/>
</dbReference>
<feature type="chain" id="PRO_5013336989" description="GLPGLI family protein" evidence="1">
    <location>
        <begin position="20"/>
        <end position="247"/>
    </location>
</feature>
<dbReference type="AlphaFoldDB" id="A0A1M6Z2D0"/>
<dbReference type="OrthoDB" id="1261792at2"/>
<keyword evidence="1" id="KW-0732">Signal</keyword>
<keyword evidence="3" id="KW-1185">Reference proteome</keyword>
<name>A0A1M6Z2D0_9FLAO</name>
<accession>A0A1M6Z2D0</accession>
<evidence type="ECO:0000256" key="1">
    <source>
        <dbReference type="SAM" id="SignalP"/>
    </source>
</evidence>
<evidence type="ECO:0000313" key="3">
    <source>
        <dbReference type="Proteomes" id="UP000184364"/>
    </source>
</evidence>
<evidence type="ECO:0000313" key="2">
    <source>
        <dbReference type="EMBL" id="SHL24550.1"/>
    </source>
</evidence>
<sequence length="247" mass="29028">MKQFLFSIILLFTSLKLSAQISKDFSCDDFTFNIESNTRNSVEFLNKERYFQFIKDSIPKSKKPVIAENKKLNEEFQKKFPNTITEHCIHAKSFSQGKIEDTSFCNNKYNISLISKEYNFYIFKILAFEIDNYLIFNTNNKTIYSSNHYPIILNNGKFIFDIGYSYDGLNSFNYFKFKDNNVGYFELSIPLHYQIKNYNIINAFNGLKLTAELTKYNVKETSPNKSEDDKSDFCTKFINIPVSNDRN</sequence>
<protein>
    <recommendedName>
        <fullName evidence="4">GLPGLI family protein</fullName>
    </recommendedName>
</protein>
<dbReference type="STRING" id="1302687.SAMN05444267_101488"/>
<reference evidence="3" key="1">
    <citation type="submission" date="2016-11" db="EMBL/GenBank/DDBJ databases">
        <authorList>
            <person name="Varghese N."/>
            <person name="Submissions S."/>
        </authorList>
    </citation>
    <scope>NUCLEOTIDE SEQUENCE [LARGE SCALE GENOMIC DNA]</scope>
    <source>
        <strain evidence="3">DSM 26899</strain>
    </source>
</reference>